<feature type="compositionally biased region" description="Polar residues" evidence="1">
    <location>
        <begin position="269"/>
        <end position="282"/>
    </location>
</feature>
<dbReference type="PANTHER" id="PTHR39394:SF1">
    <property type="entry name" value="DNAJ HOMOLOGUE SUBFAMILY C MEMBER 28 CONSERVED DOMAIN-CONTAINING PROTEIN"/>
    <property type="match status" value="1"/>
</dbReference>
<evidence type="ECO:0000256" key="1">
    <source>
        <dbReference type="SAM" id="MobiDB-lite"/>
    </source>
</evidence>
<feature type="region of interest" description="Disordered" evidence="1">
    <location>
        <begin position="206"/>
        <end position="235"/>
    </location>
</feature>
<feature type="compositionally biased region" description="Low complexity" evidence="1">
    <location>
        <begin position="115"/>
        <end position="129"/>
    </location>
</feature>
<protein>
    <recommendedName>
        <fullName evidence="2">DnaJ homologue subfamily C member 28 conserved domain-containing protein</fullName>
    </recommendedName>
</protein>
<dbReference type="Pfam" id="PF09350">
    <property type="entry name" value="DJC28_CD"/>
    <property type="match status" value="1"/>
</dbReference>
<name>A0A8H5F382_9AGAR</name>
<sequence length="601" mass="67032">MQPTCSRILTPKTSRVLRSCHLRYVHSTSVLQNQQQQQSASAKLFADAAKEEAEERVKATSRVSILEQQHENWDGDEKMEDTVLRMLVDKYKPLRTGTIQSADEKIKQHLPKISPTPAHATTSTSTPTSASPPPLRPVTILWGGPGSNASPAPAVNLQPSATGSWATEPLLPSSAEHQPWHTTFRVPSHDEQSIKIKVASLPPPVVQKAGRTAPLDDKARRLEREHKKRRQTAVRLTDARESTLDYRLGVKGGGVGGGAGGGGGGVRSSALSSSNVQKNETAQVNPLSLRGWNSLIEDKIERARKAGAFDNVKGRGKPLNTSRDEYNPFIAREEFLMNRIVQRNNAAPPWVEVQLELEQAVTTFRQILRQAWVRRAVRMLVSENRQDQLDRLTPADVQRYRDAEWVEKERGYHTKAVDELNALVRKYNGLAPYAVRRAYYVREAEIARLYDECASDIFRLVSEQKSRSYLESGGAGGNGGGGGRSSGGGKLGKVGGGMVVPSAFFEWLRLLFRRWPEVFREDDTVIVPGDIVAVRHGVKGRQEGLVIGSHIDYAGRQIIEVQLDGELYNAFYPTVTRVRRTISYTRPAIDRRRTIERRVYW</sequence>
<feature type="region of interest" description="Disordered" evidence="1">
    <location>
        <begin position="249"/>
        <end position="282"/>
    </location>
</feature>
<evidence type="ECO:0000313" key="4">
    <source>
        <dbReference type="Proteomes" id="UP000567179"/>
    </source>
</evidence>
<feature type="compositionally biased region" description="Basic and acidic residues" evidence="1">
    <location>
        <begin position="214"/>
        <end position="225"/>
    </location>
</feature>
<dbReference type="InterPro" id="IPR018961">
    <property type="entry name" value="DnaJ_homolog_subfam-C_membr-28"/>
</dbReference>
<dbReference type="AlphaFoldDB" id="A0A8H5F382"/>
<reference evidence="3 4" key="1">
    <citation type="journal article" date="2020" name="ISME J.">
        <title>Uncovering the hidden diversity of litter-decomposition mechanisms in mushroom-forming fungi.</title>
        <authorList>
            <person name="Floudas D."/>
            <person name="Bentzer J."/>
            <person name="Ahren D."/>
            <person name="Johansson T."/>
            <person name="Persson P."/>
            <person name="Tunlid A."/>
        </authorList>
    </citation>
    <scope>NUCLEOTIDE SEQUENCE [LARGE SCALE GENOMIC DNA]</scope>
    <source>
        <strain evidence="3 4">CBS 101986</strain>
    </source>
</reference>
<proteinExistence type="predicted"/>
<keyword evidence="4" id="KW-1185">Reference proteome</keyword>
<accession>A0A8H5F382</accession>
<evidence type="ECO:0000259" key="2">
    <source>
        <dbReference type="Pfam" id="PF09350"/>
    </source>
</evidence>
<evidence type="ECO:0000313" key="3">
    <source>
        <dbReference type="EMBL" id="KAF5322120.1"/>
    </source>
</evidence>
<gene>
    <name evidence="3" type="ORF">D9619_000226</name>
</gene>
<feature type="domain" description="DnaJ homologue subfamily C member 28 conserved" evidence="2">
    <location>
        <begin position="295"/>
        <end position="365"/>
    </location>
</feature>
<dbReference type="PANTHER" id="PTHR39394">
    <property type="entry name" value="YALI0E31793P"/>
    <property type="match status" value="1"/>
</dbReference>
<dbReference type="Proteomes" id="UP000567179">
    <property type="component" value="Unassembled WGS sequence"/>
</dbReference>
<dbReference type="OrthoDB" id="547796at2759"/>
<comment type="caution">
    <text evidence="3">The sequence shown here is derived from an EMBL/GenBank/DDBJ whole genome shotgun (WGS) entry which is preliminary data.</text>
</comment>
<feature type="compositionally biased region" description="Gly residues" evidence="1">
    <location>
        <begin position="250"/>
        <end position="266"/>
    </location>
</feature>
<organism evidence="3 4">
    <name type="scientific">Psilocybe cf. subviscida</name>
    <dbReference type="NCBI Taxonomy" id="2480587"/>
    <lineage>
        <taxon>Eukaryota</taxon>
        <taxon>Fungi</taxon>
        <taxon>Dikarya</taxon>
        <taxon>Basidiomycota</taxon>
        <taxon>Agaricomycotina</taxon>
        <taxon>Agaricomycetes</taxon>
        <taxon>Agaricomycetidae</taxon>
        <taxon>Agaricales</taxon>
        <taxon>Agaricineae</taxon>
        <taxon>Strophariaceae</taxon>
        <taxon>Psilocybe</taxon>
    </lineage>
</organism>
<feature type="region of interest" description="Disordered" evidence="1">
    <location>
        <begin position="100"/>
        <end position="172"/>
    </location>
</feature>
<dbReference type="EMBL" id="JAACJJ010000028">
    <property type="protein sequence ID" value="KAF5322120.1"/>
    <property type="molecule type" value="Genomic_DNA"/>
</dbReference>